<sequence>MSRVAQLDSVVLDQEVDHLIWNIFQKDFKVSKYAEECQFLLRCLVFICGSKSVDGVNTTTYGSRLSGVYYLCRKRTLFVSNILINYLYRKLSNLYFSSNNISERTLRLYRWISTLYGVLDLTTFLRFLLSDGNTKYLSLTNRLLGIVTSVDMLSPSSFYQDTVYAGLEYQNRQLLWNALLEVFNSTLMNSNKYLWDTRKKRDKPANETTCPECNGFPVNPYRSSCCRANYCYICGMKALAREHCTNCGNTKPAMQQVY</sequence>
<evidence type="ECO:0000256" key="4">
    <source>
        <dbReference type="ARBA" id="ARBA00022448"/>
    </source>
</evidence>
<dbReference type="Proteomes" id="UP000054886">
    <property type="component" value="Unassembled WGS sequence"/>
</dbReference>
<evidence type="ECO:0000256" key="2">
    <source>
        <dbReference type="ARBA" id="ARBA00004906"/>
    </source>
</evidence>
<dbReference type="InterPro" id="IPR006845">
    <property type="entry name" value="Pex_N"/>
</dbReference>
<evidence type="ECO:0000256" key="11">
    <source>
        <dbReference type="ARBA" id="ARBA00022927"/>
    </source>
</evidence>
<keyword evidence="11" id="KW-0653">Protein transport</keyword>
<proteinExistence type="inferred from homology"/>
<dbReference type="GO" id="GO:0044721">
    <property type="term" value="P:protein import into peroxisome matrix, substrate release"/>
    <property type="evidence" value="ECO:0007669"/>
    <property type="project" value="EnsemblFungi"/>
</dbReference>
<dbReference type="PANTHER" id="PTHR48178:SF1">
    <property type="entry name" value="PEROXISOME BIOGENESIS FACTOR 2"/>
    <property type="match status" value="1"/>
</dbReference>
<dbReference type="VEuPathDB" id="FungiDB:GWK60_I01749"/>
<feature type="domain" description="Pex N-terminal" evidence="18">
    <location>
        <begin position="13"/>
        <end position="188"/>
    </location>
</feature>
<keyword evidence="6" id="KW-0812">Transmembrane</keyword>
<evidence type="ECO:0000256" key="9">
    <source>
        <dbReference type="ARBA" id="ARBA00022786"/>
    </source>
</evidence>
<dbReference type="PANTHER" id="PTHR48178">
    <property type="entry name" value="PEROXISOME BIOGENESIS FACTOR 2"/>
    <property type="match status" value="1"/>
</dbReference>
<comment type="subcellular location">
    <subcellularLocation>
        <location evidence="1">Peroxisome membrane</location>
        <topology evidence="1">Multi-pass membrane protein</topology>
    </subcellularLocation>
</comment>
<dbReference type="EMBL" id="LLZZ01000113">
    <property type="protein sequence ID" value="KTB05429.1"/>
    <property type="molecule type" value="Genomic_DNA"/>
</dbReference>
<evidence type="ECO:0000313" key="19">
    <source>
        <dbReference type="EMBL" id="KTB05429.1"/>
    </source>
</evidence>
<dbReference type="AlphaFoldDB" id="A0A0W0EJD1"/>
<keyword evidence="4" id="KW-0813">Transport</keyword>
<dbReference type="EC" id="2.3.2.36" evidence="17"/>
<dbReference type="GO" id="GO:1990429">
    <property type="term" value="C:peroxisomal importomer complex"/>
    <property type="evidence" value="ECO:0007669"/>
    <property type="project" value="EnsemblFungi"/>
</dbReference>
<keyword evidence="5" id="KW-0808">Transferase</keyword>
<dbReference type="GO" id="GO:0008270">
    <property type="term" value="F:zinc ion binding"/>
    <property type="evidence" value="ECO:0007669"/>
    <property type="project" value="UniProtKB-KW"/>
</dbReference>
<dbReference type="VEuPathDB" id="FungiDB:B1J91_I06292g"/>
<name>A0A0W0EJD1_CANGB</name>
<dbReference type="GO" id="GO:0000151">
    <property type="term" value="C:ubiquitin ligase complex"/>
    <property type="evidence" value="ECO:0007669"/>
    <property type="project" value="EnsemblFungi"/>
</dbReference>
<evidence type="ECO:0000256" key="6">
    <source>
        <dbReference type="ARBA" id="ARBA00022692"/>
    </source>
</evidence>
<keyword evidence="13" id="KW-0472">Membrane</keyword>
<accession>A0A0W0EJD1</accession>
<keyword evidence="9" id="KW-0833">Ubl conjugation pathway</keyword>
<evidence type="ECO:0000256" key="5">
    <source>
        <dbReference type="ARBA" id="ARBA00022679"/>
    </source>
</evidence>
<evidence type="ECO:0000313" key="20">
    <source>
        <dbReference type="Proteomes" id="UP000054886"/>
    </source>
</evidence>
<dbReference type="VEuPathDB" id="FungiDB:CAGL0I06292g"/>
<protein>
    <recommendedName>
        <fullName evidence="17">RING-type E3 ubiquitin transferase (cysteine targeting)</fullName>
        <ecNumber evidence="17">2.3.2.36</ecNumber>
    </recommendedName>
    <alternativeName>
        <fullName evidence="15">Peroxin-2</fullName>
    </alternativeName>
</protein>
<evidence type="ECO:0000256" key="16">
    <source>
        <dbReference type="ARBA" id="ARBA00034438"/>
    </source>
</evidence>
<reference evidence="19 20" key="1">
    <citation type="submission" date="2015-10" db="EMBL/GenBank/DDBJ databases">
        <title>Draft genomes sequences of Candida glabrata isolates 1A, 1B, 2A, 2B, 3A and 3B.</title>
        <authorList>
            <person name="Haavelsrud O.E."/>
            <person name="Gaustad P."/>
        </authorList>
    </citation>
    <scope>NUCLEOTIDE SEQUENCE [LARGE SCALE GENOMIC DNA]</scope>
    <source>
        <strain evidence="19">910700640</strain>
    </source>
</reference>
<dbReference type="GO" id="GO:0016562">
    <property type="term" value="P:protein import into peroxisome matrix, receptor recycling"/>
    <property type="evidence" value="ECO:0007669"/>
    <property type="project" value="EnsemblFungi"/>
</dbReference>
<evidence type="ECO:0000256" key="3">
    <source>
        <dbReference type="ARBA" id="ARBA00008704"/>
    </source>
</evidence>
<dbReference type="GO" id="GO:0005778">
    <property type="term" value="C:peroxisomal membrane"/>
    <property type="evidence" value="ECO:0007669"/>
    <property type="project" value="UniProtKB-SubCell"/>
</dbReference>
<evidence type="ECO:0000256" key="14">
    <source>
        <dbReference type="ARBA" id="ARBA00023140"/>
    </source>
</evidence>
<organism evidence="19 20">
    <name type="scientific">Candida glabrata</name>
    <name type="common">Yeast</name>
    <name type="synonym">Torulopsis glabrata</name>
    <dbReference type="NCBI Taxonomy" id="5478"/>
    <lineage>
        <taxon>Eukaryota</taxon>
        <taxon>Fungi</taxon>
        <taxon>Dikarya</taxon>
        <taxon>Ascomycota</taxon>
        <taxon>Saccharomycotina</taxon>
        <taxon>Saccharomycetes</taxon>
        <taxon>Saccharomycetales</taxon>
        <taxon>Saccharomycetaceae</taxon>
        <taxon>Nakaseomyces</taxon>
    </lineage>
</organism>
<dbReference type="GO" id="GO:0000209">
    <property type="term" value="P:protein polyubiquitination"/>
    <property type="evidence" value="ECO:0007669"/>
    <property type="project" value="EnsemblFungi"/>
</dbReference>
<gene>
    <name evidence="19" type="ORF">AO440_002607</name>
</gene>
<evidence type="ECO:0000259" key="18">
    <source>
        <dbReference type="Pfam" id="PF04757"/>
    </source>
</evidence>
<evidence type="ECO:0000256" key="7">
    <source>
        <dbReference type="ARBA" id="ARBA00022723"/>
    </source>
</evidence>
<evidence type="ECO:0000256" key="17">
    <source>
        <dbReference type="ARBA" id="ARBA00034523"/>
    </source>
</evidence>
<dbReference type="InterPro" id="IPR025654">
    <property type="entry name" value="PEX2/10"/>
</dbReference>
<evidence type="ECO:0000256" key="13">
    <source>
        <dbReference type="ARBA" id="ARBA00023136"/>
    </source>
</evidence>
<comment type="similarity">
    <text evidence="3">Belongs to the pex2/pex10/pex12 family.</text>
</comment>
<evidence type="ECO:0000256" key="15">
    <source>
        <dbReference type="ARBA" id="ARBA00032511"/>
    </source>
</evidence>
<evidence type="ECO:0000256" key="8">
    <source>
        <dbReference type="ARBA" id="ARBA00022771"/>
    </source>
</evidence>
<keyword evidence="12" id="KW-1133">Transmembrane helix</keyword>
<keyword evidence="14" id="KW-0576">Peroxisome</keyword>
<dbReference type="VEuPathDB" id="FungiDB:GVI51_I06083"/>
<comment type="pathway">
    <text evidence="2">Protein modification; protein ubiquitination.</text>
</comment>
<evidence type="ECO:0000256" key="12">
    <source>
        <dbReference type="ARBA" id="ARBA00022989"/>
    </source>
</evidence>
<comment type="catalytic activity">
    <reaction evidence="16">
        <text>[E2 ubiquitin-conjugating enzyme]-S-ubiquitinyl-L-cysteine + [acceptor protein]-L-cysteine = [E2 ubiquitin-conjugating enzyme]-L-cysteine + [acceptor protein]-S-ubiquitinyl-L-cysteine.</text>
        <dbReference type="EC" id="2.3.2.36"/>
    </reaction>
</comment>
<dbReference type="GO" id="GO:0008320">
    <property type="term" value="F:protein transmembrane transporter activity"/>
    <property type="evidence" value="ECO:0007669"/>
    <property type="project" value="EnsemblFungi"/>
</dbReference>
<dbReference type="Pfam" id="PF04757">
    <property type="entry name" value="Pex2_Pex12"/>
    <property type="match status" value="1"/>
</dbReference>
<keyword evidence="7" id="KW-0479">Metal-binding</keyword>
<keyword evidence="10" id="KW-0862">Zinc</keyword>
<keyword evidence="8" id="KW-0863">Zinc-finger</keyword>
<comment type="caution">
    <text evidence="19">The sequence shown here is derived from an EMBL/GenBank/DDBJ whole genome shotgun (WGS) entry which is preliminary data.</text>
</comment>
<evidence type="ECO:0000256" key="1">
    <source>
        <dbReference type="ARBA" id="ARBA00004585"/>
    </source>
</evidence>
<dbReference type="GO" id="GO:0006513">
    <property type="term" value="P:protein monoubiquitination"/>
    <property type="evidence" value="ECO:0007669"/>
    <property type="project" value="EnsemblFungi"/>
</dbReference>
<evidence type="ECO:0000256" key="10">
    <source>
        <dbReference type="ARBA" id="ARBA00022833"/>
    </source>
</evidence>
<dbReference type="GO" id="GO:0061630">
    <property type="term" value="F:ubiquitin protein ligase activity"/>
    <property type="evidence" value="ECO:0007669"/>
    <property type="project" value="UniProtKB-EC"/>
</dbReference>